<dbReference type="GO" id="GO:0050660">
    <property type="term" value="F:flavin adenine dinucleotide binding"/>
    <property type="evidence" value="ECO:0007669"/>
    <property type="project" value="TreeGrafter"/>
</dbReference>
<dbReference type="InterPro" id="IPR036188">
    <property type="entry name" value="FAD/NAD-bd_sf"/>
</dbReference>
<dbReference type="OrthoDB" id="202203at2759"/>
<proteinExistence type="predicted"/>
<organism evidence="2 3">
    <name type="scientific">Cronartium quercuum f. sp. fusiforme G11</name>
    <dbReference type="NCBI Taxonomy" id="708437"/>
    <lineage>
        <taxon>Eukaryota</taxon>
        <taxon>Fungi</taxon>
        <taxon>Dikarya</taxon>
        <taxon>Basidiomycota</taxon>
        <taxon>Pucciniomycotina</taxon>
        <taxon>Pucciniomycetes</taxon>
        <taxon>Pucciniales</taxon>
        <taxon>Coleosporiaceae</taxon>
        <taxon>Cronartium</taxon>
    </lineage>
</organism>
<feature type="domain" description="FAD/NAD(P)-binding" evidence="1">
    <location>
        <begin position="33"/>
        <end position="150"/>
    </location>
</feature>
<evidence type="ECO:0000259" key="1">
    <source>
        <dbReference type="Pfam" id="PF07992"/>
    </source>
</evidence>
<dbReference type="PANTHER" id="PTHR43735:SF2">
    <property type="entry name" value="FE-REGULATED PROTEIN 8"/>
    <property type="match status" value="1"/>
</dbReference>
<dbReference type="EMBL" id="MU167213">
    <property type="protein sequence ID" value="KAG0151312.1"/>
    <property type="molecule type" value="Genomic_DNA"/>
</dbReference>
<dbReference type="GO" id="GO:0004174">
    <property type="term" value="F:electron-transferring-flavoprotein dehydrogenase activity"/>
    <property type="evidence" value="ECO:0007669"/>
    <property type="project" value="TreeGrafter"/>
</dbReference>
<gene>
    <name evidence="2" type="ORF">CROQUDRAFT_651106</name>
</gene>
<evidence type="ECO:0000313" key="2">
    <source>
        <dbReference type="EMBL" id="KAG0151312.1"/>
    </source>
</evidence>
<name>A0A9P6TGC3_9BASI</name>
<evidence type="ECO:0000313" key="3">
    <source>
        <dbReference type="Proteomes" id="UP000886653"/>
    </source>
</evidence>
<sequence>ALGSHLPPPLTLPKTFDRSKSSGIHFLKLQQDRISKANRILIVGGGPLGIQYATDIADHYKSKKSITLVHSRTTFLPKFKPEMNIKIKQILKELNVQTILGQRVNLIKLQKDLNDGKSIIRVESLNDTKLFWDADLVLLCTGQIPNTSLMSNFCPSAVPIGPSYIKVLKTLQINPSINGPSPVATKFGSTINCDCSKIINQNNLNDEIWKRVFCIGDCIDGFGSIKAGHTGWNQAEIASKNILKLIYGNTPQDQLDEYTTSVPMIKLTLGLDRVLCQLPSNEDQNEIKVFEKRTEGINDNSWKHMWIKMGLQPDSLGDGWA</sequence>
<reference evidence="2" key="1">
    <citation type="submission" date="2013-11" db="EMBL/GenBank/DDBJ databases">
        <title>Genome sequence of the fusiform rust pathogen reveals effectors for host alternation and coevolution with pine.</title>
        <authorList>
            <consortium name="DOE Joint Genome Institute"/>
            <person name="Smith K."/>
            <person name="Pendleton A."/>
            <person name="Kubisiak T."/>
            <person name="Anderson C."/>
            <person name="Salamov A."/>
            <person name="Aerts A."/>
            <person name="Riley R."/>
            <person name="Clum A."/>
            <person name="Lindquist E."/>
            <person name="Ence D."/>
            <person name="Campbell M."/>
            <person name="Kronenberg Z."/>
            <person name="Feau N."/>
            <person name="Dhillon B."/>
            <person name="Hamelin R."/>
            <person name="Burleigh J."/>
            <person name="Smith J."/>
            <person name="Yandell M."/>
            <person name="Nelson C."/>
            <person name="Grigoriev I."/>
            <person name="Davis J."/>
        </authorList>
    </citation>
    <scope>NUCLEOTIDE SEQUENCE</scope>
    <source>
        <strain evidence="2">G11</strain>
    </source>
</reference>
<protein>
    <recommendedName>
        <fullName evidence="1">FAD/NAD(P)-binding domain-containing protein</fullName>
    </recommendedName>
</protein>
<dbReference type="PRINTS" id="PR00368">
    <property type="entry name" value="FADPNR"/>
</dbReference>
<dbReference type="PANTHER" id="PTHR43735">
    <property type="entry name" value="APOPTOSIS-INDUCING FACTOR 1"/>
    <property type="match status" value="1"/>
</dbReference>
<dbReference type="SUPFAM" id="SSF51905">
    <property type="entry name" value="FAD/NAD(P)-binding domain"/>
    <property type="match status" value="1"/>
</dbReference>
<dbReference type="InterPro" id="IPR023753">
    <property type="entry name" value="FAD/NAD-binding_dom"/>
</dbReference>
<dbReference type="Proteomes" id="UP000886653">
    <property type="component" value="Unassembled WGS sequence"/>
</dbReference>
<dbReference type="Pfam" id="PF07992">
    <property type="entry name" value="Pyr_redox_2"/>
    <property type="match status" value="1"/>
</dbReference>
<comment type="caution">
    <text evidence="2">The sequence shown here is derived from an EMBL/GenBank/DDBJ whole genome shotgun (WGS) entry which is preliminary data.</text>
</comment>
<keyword evidence="3" id="KW-1185">Reference proteome</keyword>
<accession>A0A9P6TGC3</accession>
<dbReference type="GO" id="GO:0005737">
    <property type="term" value="C:cytoplasm"/>
    <property type="evidence" value="ECO:0007669"/>
    <property type="project" value="TreeGrafter"/>
</dbReference>
<feature type="non-terminal residue" evidence="2">
    <location>
        <position position="1"/>
    </location>
</feature>
<dbReference type="AlphaFoldDB" id="A0A9P6TGC3"/>
<dbReference type="Gene3D" id="3.50.50.100">
    <property type="match status" value="1"/>
</dbReference>